<reference evidence="1 2" key="1">
    <citation type="journal article" date="2019" name="Nat. Plants">
        <title>Genome sequencing of Musa balbisiana reveals subgenome evolution and function divergence in polyploid bananas.</title>
        <authorList>
            <person name="Yao X."/>
        </authorList>
    </citation>
    <scope>NUCLEOTIDE SEQUENCE [LARGE SCALE GENOMIC DNA]</scope>
    <source>
        <strain evidence="2">cv. DH-PKW</strain>
        <tissue evidence="1">Leaves</tissue>
    </source>
</reference>
<evidence type="ECO:0000313" key="1">
    <source>
        <dbReference type="EMBL" id="THU53353.1"/>
    </source>
</evidence>
<comment type="caution">
    <text evidence="1">The sequence shown here is derived from an EMBL/GenBank/DDBJ whole genome shotgun (WGS) entry which is preliminary data.</text>
</comment>
<name>A0A4S8IWY4_MUSBA</name>
<gene>
    <name evidence="1" type="ORF">C4D60_Mb10t13510</name>
</gene>
<dbReference type="Proteomes" id="UP000317650">
    <property type="component" value="Chromosome 10"/>
</dbReference>
<proteinExistence type="predicted"/>
<dbReference type="AlphaFoldDB" id="A0A4S8IWY4"/>
<evidence type="ECO:0000313" key="2">
    <source>
        <dbReference type="Proteomes" id="UP000317650"/>
    </source>
</evidence>
<accession>A0A4S8IWY4</accession>
<organism evidence="1 2">
    <name type="scientific">Musa balbisiana</name>
    <name type="common">Banana</name>
    <dbReference type="NCBI Taxonomy" id="52838"/>
    <lineage>
        <taxon>Eukaryota</taxon>
        <taxon>Viridiplantae</taxon>
        <taxon>Streptophyta</taxon>
        <taxon>Embryophyta</taxon>
        <taxon>Tracheophyta</taxon>
        <taxon>Spermatophyta</taxon>
        <taxon>Magnoliopsida</taxon>
        <taxon>Liliopsida</taxon>
        <taxon>Zingiberales</taxon>
        <taxon>Musaceae</taxon>
        <taxon>Musa</taxon>
    </lineage>
</organism>
<dbReference type="EMBL" id="PYDT01000008">
    <property type="protein sequence ID" value="THU53353.1"/>
    <property type="molecule type" value="Genomic_DNA"/>
</dbReference>
<protein>
    <submittedName>
        <fullName evidence="1">Uncharacterized protein</fullName>
    </submittedName>
</protein>
<keyword evidence="2" id="KW-1185">Reference proteome</keyword>
<sequence length="97" mass="10795">MLHFAIQFDVLRADILNTETSQGVTISTYSESLDGLHDSSILRAKNAGRPARDRLFEDPVMAGKRADSEQRPALACSHDLESEQVFLESLVFSTIKE</sequence>